<keyword evidence="1" id="KW-1185">Reference proteome</keyword>
<name>A0A915HQX9_ROMCU</name>
<proteinExistence type="predicted"/>
<evidence type="ECO:0000313" key="1">
    <source>
        <dbReference type="Proteomes" id="UP000887565"/>
    </source>
</evidence>
<protein>
    <submittedName>
        <fullName evidence="2">Uncharacterized protein</fullName>
    </submittedName>
</protein>
<organism evidence="1 2">
    <name type="scientific">Romanomermis culicivorax</name>
    <name type="common">Nematode worm</name>
    <dbReference type="NCBI Taxonomy" id="13658"/>
    <lineage>
        <taxon>Eukaryota</taxon>
        <taxon>Metazoa</taxon>
        <taxon>Ecdysozoa</taxon>
        <taxon>Nematoda</taxon>
        <taxon>Enoplea</taxon>
        <taxon>Dorylaimia</taxon>
        <taxon>Mermithida</taxon>
        <taxon>Mermithoidea</taxon>
        <taxon>Mermithidae</taxon>
        <taxon>Romanomermis</taxon>
    </lineage>
</organism>
<dbReference type="Proteomes" id="UP000887565">
    <property type="component" value="Unplaced"/>
</dbReference>
<reference evidence="2" key="1">
    <citation type="submission" date="2022-11" db="UniProtKB">
        <authorList>
            <consortium name="WormBaseParasite"/>
        </authorList>
    </citation>
    <scope>IDENTIFICATION</scope>
</reference>
<accession>A0A915HQX9</accession>
<evidence type="ECO:0000313" key="2">
    <source>
        <dbReference type="WBParaSite" id="nRc.2.0.1.t04134-RA"/>
    </source>
</evidence>
<sequence length="77" mass="8639">MKDATTGKLTFDNSLYNSGNISRLAGLTSLSMTSEKTGKFEQIGRSRKNEKTLPITNTVLKTHMTINIPWYKETEAK</sequence>
<dbReference type="AlphaFoldDB" id="A0A915HQX9"/>
<dbReference type="WBParaSite" id="nRc.2.0.1.t04134-RA">
    <property type="protein sequence ID" value="nRc.2.0.1.t04134-RA"/>
    <property type="gene ID" value="nRc.2.0.1.g04134"/>
</dbReference>